<dbReference type="SUPFAM" id="SSF46689">
    <property type="entry name" value="Homeodomain-like"/>
    <property type="match status" value="2"/>
</dbReference>
<dbReference type="GO" id="GO:0043565">
    <property type="term" value="F:sequence-specific DNA binding"/>
    <property type="evidence" value="ECO:0007669"/>
    <property type="project" value="InterPro"/>
</dbReference>
<dbReference type="EMBL" id="FUXI01000010">
    <property type="protein sequence ID" value="SJZ67565.1"/>
    <property type="molecule type" value="Genomic_DNA"/>
</dbReference>
<name>A0A1T4ML74_9ENTE</name>
<evidence type="ECO:0000313" key="5">
    <source>
        <dbReference type="EMBL" id="SJZ67565.1"/>
    </source>
</evidence>
<keyword evidence="3" id="KW-0804">Transcription</keyword>
<evidence type="ECO:0000256" key="3">
    <source>
        <dbReference type="ARBA" id="ARBA00023163"/>
    </source>
</evidence>
<dbReference type="GO" id="GO:0003700">
    <property type="term" value="F:DNA-binding transcription factor activity"/>
    <property type="evidence" value="ECO:0007669"/>
    <property type="project" value="InterPro"/>
</dbReference>
<dbReference type="SMART" id="SM00342">
    <property type="entry name" value="HTH_ARAC"/>
    <property type="match status" value="1"/>
</dbReference>
<dbReference type="InterPro" id="IPR018060">
    <property type="entry name" value="HTH_AraC"/>
</dbReference>
<dbReference type="InterPro" id="IPR018771">
    <property type="entry name" value="PocR_dom"/>
</dbReference>
<dbReference type="PROSITE" id="PS01124">
    <property type="entry name" value="HTH_ARAC_FAMILY_2"/>
    <property type="match status" value="1"/>
</dbReference>
<evidence type="ECO:0000256" key="2">
    <source>
        <dbReference type="ARBA" id="ARBA00023125"/>
    </source>
</evidence>
<keyword evidence="2" id="KW-0238">DNA-binding</keyword>
<sequence length="291" mass="33498">MDKYSTNGEKKKTINNIIEDFSLATSFSAVLCDIQGKEVSSTFNFSSFCQLMRKNPKFHELCRKCDKFGGLEAYKTGNASIYRCHAGLTDISLPIITENQLTGFILFGQVEVIDNEISIHPIDTENTDWTKNLELCKAREKIPQVSIEKVHSSISLLQTIGEYYSKDEAREKIKFTAKKKTVNSNHESIQKVTNYIEKNITRKITLNEVADHVYFSPHYLSKLFKKELGSNFISYVNEQKMKQAQALLIETNFTIEQIARNLGYSQTSYFCKIFHDITNDTPTQFRNKYKN</sequence>
<dbReference type="InterPro" id="IPR009057">
    <property type="entry name" value="Homeodomain-like_sf"/>
</dbReference>
<evidence type="ECO:0000256" key="1">
    <source>
        <dbReference type="ARBA" id="ARBA00023015"/>
    </source>
</evidence>
<gene>
    <name evidence="5" type="ORF">SAMN02745116_01138</name>
</gene>
<feature type="domain" description="HTH araC/xylS-type" evidence="4">
    <location>
        <begin position="190"/>
        <end position="288"/>
    </location>
</feature>
<keyword evidence="6" id="KW-1185">Reference proteome</keyword>
<accession>A0A1T4ML74</accession>
<dbReference type="Pfam" id="PF12833">
    <property type="entry name" value="HTH_18"/>
    <property type="match status" value="1"/>
</dbReference>
<dbReference type="Pfam" id="PF10114">
    <property type="entry name" value="PocR"/>
    <property type="match status" value="1"/>
</dbReference>
<keyword evidence="1" id="KW-0805">Transcription regulation</keyword>
<proteinExistence type="predicted"/>
<dbReference type="Gene3D" id="1.10.10.60">
    <property type="entry name" value="Homeodomain-like"/>
    <property type="match status" value="2"/>
</dbReference>
<dbReference type="Proteomes" id="UP000190328">
    <property type="component" value="Unassembled WGS sequence"/>
</dbReference>
<dbReference type="OrthoDB" id="9788446at2"/>
<dbReference type="PANTHER" id="PTHR43280">
    <property type="entry name" value="ARAC-FAMILY TRANSCRIPTIONAL REGULATOR"/>
    <property type="match status" value="1"/>
</dbReference>
<dbReference type="AlphaFoldDB" id="A0A1T4ML74"/>
<protein>
    <submittedName>
        <fullName evidence="5">Ligand-binding sensor domain-containing protein</fullName>
    </submittedName>
</protein>
<evidence type="ECO:0000313" key="6">
    <source>
        <dbReference type="Proteomes" id="UP000190328"/>
    </source>
</evidence>
<dbReference type="STRING" id="263852.SAMN02745116_01138"/>
<evidence type="ECO:0000259" key="4">
    <source>
        <dbReference type="PROSITE" id="PS01124"/>
    </source>
</evidence>
<dbReference type="RefSeq" id="WP_078807061.1">
    <property type="nucleotide sequence ID" value="NZ_FUXI01000010.1"/>
</dbReference>
<organism evidence="5 6">
    <name type="scientific">Pilibacter termitis</name>
    <dbReference type="NCBI Taxonomy" id="263852"/>
    <lineage>
        <taxon>Bacteria</taxon>
        <taxon>Bacillati</taxon>
        <taxon>Bacillota</taxon>
        <taxon>Bacilli</taxon>
        <taxon>Lactobacillales</taxon>
        <taxon>Enterococcaceae</taxon>
        <taxon>Pilibacter</taxon>
    </lineage>
</organism>
<reference evidence="5 6" key="1">
    <citation type="submission" date="2017-02" db="EMBL/GenBank/DDBJ databases">
        <authorList>
            <person name="Peterson S.W."/>
        </authorList>
    </citation>
    <scope>NUCLEOTIDE SEQUENCE [LARGE SCALE GENOMIC DNA]</scope>
    <source>
        <strain evidence="5 6">ATCC BAA-1030</strain>
    </source>
</reference>
<dbReference type="PANTHER" id="PTHR43280:SF10">
    <property type="entry name" value="REGULATORY PROTEIN POCR"/>
    <property type="match status" value="1"/>
</dbReference>